<dbReference type="GO" id="GO:0009279">
    <property type="term" value="C:cell outer membrane"/>
    <property type="evidence" value="ECO:0007669"/>
    <property type="project" value="UniProtKB-SubCell"/>
</dbReference>
<dbReference type="EMBL" id="AAMT01000001">
    <property type="protein sequence ID" value="EAQ15004.1"/>
    <property type="molecule type" value="Genomic_DNA"/>
</dbReference>
<accession>A3VAR3</accession>
<dbReference type="Gene3D" id="2.40.128.20">
    <property type="match status" value="1"/>
</dbReference>
<dbReference type="GO" id="GO:0006950">
    <property type="term" value="P:response to stress"/>
    <property type="evidence" value="ECO:0007669"/>
    <property type="project" value="UniProtKB-ARBA"/>
</dbReference>
<dbReference type="InterPro" id="IPR012674">
    <property type="entry name" value="Calycin"/>
</dbReference>
<dbReference type="CDD" id="cd19438">
    <property type="entry name" value="lipocalin_Blc-like"/>
    <property type="match status" value="1"/>
</dbReference>
<comment type="similarity">
    <text evidence="1 2">Belongs to the calycin superfamily. Lipocalin family.</text>
</comment>
<organism evidence="4 5">
    <name type="scientific">Maritimibacter alkaliphilus HTCC2654</name>
    <dbReference type="NCBI Taxonomy" id="314271"/>
    <lineage>
        <taxon>Bacteria</taxon>
        <taxon>Pseudomonadati</taxon>
        <taxon>Pseudomonadota</taxon>
        <taxon>Alphaproteobacteria</taxon>
        <taxon>Rhodobacterales</taxon>
        <taxon>Roseobacteraceae</taxon>
        <taxon>Maritimibacter</taxon>
    </lineage>
</organism>
<proteinExistence type="inferred from homology"/>
<dbReference type="InterPro" id="IPR022271">
    <property type="entry name" value="Lipocalin_ApoD"/>
</dbReference>
<sequence length="171" mass="18750">MALATTVAFATPATAAKYRDTSVPMQTVNVNIDRYMGKWYEIARFPNWFENNCAGVTAEYTLQGDTFEVLNTCRQGTPDGPARSRKAEATPVGPGKVKVDFVQMIPGIGVGDYWVLYVAPDYSLAVVGEPSGSTGWVLSRTPQIRQSQLDTAYDVLRKNGYDTSKIQLVAQ</sequence>
<keyword evidence="2" id="KW-0472">Membrane</keyword>
<dbReference type="HOGENOM" id="CLU_068449_3_1_5"/>
<evidence type="ECO:0000313" key="4">
    <source>
        <dbReference type="EMBL" id="EAQ15004.1"/>
    </source>
</evidence>
<evidence type="ECO:0000313" key="5">
    <source>
        <dbReference type="Proteomes" id="UP000002931"/>
    </source>
</evidence>
<dbReference type="InterPro" id="IPR022272">
    <property type="entry name" value="Lipocalin_CS"/>
</dbReference>
<keyword evidence="2 4" id="KW-0449">Lipoprotein</keyword>
<dbReference type="STRING" id="314271.RB2654_20513"/>
<dbReference type="Pfam" id="PF08212">
    <property type="entry name" value="Lipocalin_2"/>
    <property type="match status" value="1"/>
</dbReference>
<dbReference type="SUPFAM" id="SSF50814">
    <property type="entry name" value="Lipocalins"/>
    <property type="match status" value="1"/>
</dbReference>
<dbReference type="AlphaFoldDB" id="A3VAR3"/>
<dbReference type="InterPro" id="IPR047202">
    <property type="entry name" value="Lipocalin_Blc-like_dom"/>
</dbReference>
<dbReference type="PANTHER" id="PTHR10612">
    <property type="entry name" value="APOLIPOPROTEIN D"/>
    <property type="match status" value="1"/>
</dbReference>
<keyword evidence="2" id="KW-0998">Cell outer membrane</keyword>
<comment type="subcellular location">
    <subcellularLocation>
        <location evidence="2">Cell outer membrane</location>
    </subcellularLocation>
</comment>
<dbReference type="PIRSF" id="PIRSF036893">
    <property type="entry name" value="Lipocalin_ApoD"/>
    <property type="match status" value="1"/>
</dbReference>
<keyword evidence="2" id="KW-0446">Lipid-binding</keyword>
<evidence type="ECO:0000256" key="2">
    <source>
        <dbReference type="PIRNR" id="PIRNR036893"/>
    </source>
</evidence>
<evidence type="ECO:0000259" key="3">
    <source>
        <dbReference type="Pfam" id="PF08212"/>
    </source>
</evidence>
<dbReference type="eggNOG" id="COG3040">
    <property type="taxonomic scope" value="Bacteria"/>
</dbReference>
<dbReference type="InterPro" id="IPR002446">
    <property type="entry name" value="Lipocalin_bac"/>
</dbReference>
<keyword evidence="5" id="KW-1185">Reference proteome</keyword>
<dbReference type="PANTHER" id="PTHR10612:SF34">
    <property type="entry name" value="APOLIPOPROTEIN D"/>
    <property type="match status" value="1"/>
</dbReference>
<dbReference type="InterPro" id="IPR000566">
    <property type="entry name" value="Lipocln_cytosolic_FA-bd_dom"/>
</dbReference>
<name>A3VAR3_9RHOB</name>
<gene>
    <name evidence="4" type="ORF">RB2654_20513</name>
</gene>
<dbReference type="PROSITE" id="PS00213">
    <property type="entry name" value="LIPOCALIN"/>
    <property type="match status" value="1"/>
</dbReference>
<feature type="domain" description="Lipocalin/cytosolic fatty-acid binding" evidence="3">
    <location>
        <begin position="30"/>
        <end position="171"/>
    </location>
</feature>
<comment type="function">
    <text evidence="2">Involved in the storage or transport of lipids necessary for membrane maintenance under stressful conditions. Displays a binding preference for lysophospholipids.</text>
</comment>
<comment type="caution">
    <text evidence="4">The sequence shown here is derived from an EMBL/GenBank/DDBJ whole genome shotgun (WGS) entry which is preliminary data.</text>
</comment>
<dbReference type="PRINTS" id="PR01171">
    <property type="entry name" value="BCTLIPOCALIN"/>
</dbReference>
<dbReference type="Proteomes" id="UP000002931">
    <property type="component" value="Unassembled WGS sequence"/>
</dbReference>
<comment type="subunit">
    <text evidence="2">Homodimer.</text>
</comment>
<reference evidence="4 5" key="1">
    <citation type="journal article" date="2010" name="J. Bacteriol.">
        <title>Genome sequences of Pelagibaca bermudensis HTCC2601T and Maritimibacter alkaliphilus HTCC2654T, the type strains of two marine Roseobacter genera.</title>
        <authorList>
            <person name="Thrash J.C."/>
            <person name="Cho J.C."/>
            <person name="Ferriera S."/>
            <person name="Johnson J."/>
            <person name="Vergin K.L."/>
            <person name="Giovannoni S.J."/>
        </authorList>
    </citation>
    <scope>NUCLEOTIDE SEQUENCE [LARGE SCALE GENOMIC DNA]</scope>
    <source>
        <strain evidence="4 5">HTCC2654</strain>
    </source>
</reference>
<dbReference type="GO" id="GO:0008289">
    <property type="term" value="F:lipid binding"/>
    <property type="evidence" value="ECO:0007669"/>
    <property type="project" value="UniProtKB-UniRule"/>
</dbReference>
<protein>
    <recommendedName>
        <fullName evidence="2">Outer membrane lipoprotein Blc</fullName>
    </recommendedName>
</protein>
<evidence type="ECO:0000256" key="1">
    <source>
        <dbReference type="ARBA" id="ARBA00006889"/>
    </source>
</evidence>